<dbReference type="AlphaFoldDB" id="S2RVC0"/>
<dbReference type="Pfam" id="PF00300">
    <property type="entry name" value="His_Phos_1"/>
    <property type="match status" value="1"/>
</dbReference>
<sequence>MTKLYFVRHGKTEWNNQGRYQGANGDSPLLP</sequence>
<proteinExistence type="predicted"/>
<reference evidence="1 2" key="1">
    <citation type="journal article" date="2013" name="PLoS ONE">
        <title>Lactobacillus paracasei comparative genomics: towards species pan-genome definition and exploitation of diversity.</title>
        <authorList>
            <person name="Smokvina T."/>
            <person name="Wels M."/>
            <person name="Polka J."/>
            <person name="Chervaux C."/>
            <person name="Brisse S."/>
            <person name="Boekhorst J."/>
            <person name="van Hylckama Vlieg J.E."/>
            <person name="Siezen R.J."/>
        </authorList>
    </citation>
    <scope>NUCLEOTIDE SEQUENCE [LARGE SCALE GENOMIC DNA]</scope>
    <source>
        <strain evidence="1 2">Lpp126</strain>
    </source>
</reference>
<dbReference type="Gene3D" id="3.40.50.1240">
    <property type="entry name" value="Phosphoglycerate mutase-like"/>
    <property type="match status" value="1"/>
</dbReference>
<name>S2RVC0_LACPA</name>
<comment type="caution">
    <text evidence="1">The sequence shown here is derived from an EMBL/GenBank/DDBJ whole genome shotgun (WGS) entry which is preliminary data.</text>
</comment>
<evidence type="ECO:0000313" key="2">
    <source>
        <dbReference type="Proteomes" id="UP000014243"/>
    </source>
</evidence>
<evidence type="ECO:0000313" key="1">
    <source>
        <dbReference type="EMBL" id="EPC71288.1"/>
    </source>
</evidence>
<organism evidence="1 2">
    <name type="scientific">Lacticaseibacillus paracasei subsp. paracasei Lpp126</name>
    <dbReference type="NCBI Taxonomy" id="1256206"/>
    <lineage>
        <taxon>Bacteria</taxon>
        <taxon>Bacillati</taxon>
        <taxon>Bacillota</taxon>
        <taxon>Bacilli</taxon>
        <taxon>Lactobacillales</taxon>
        <taxon>Lactobacillaceae</taxon>
        <taxon>Lacticaseibacillus</taxon>
    </lineage>
</organism>
<dbReference type="InterPro" id="IPR013078">
    <property type="entry name" value="His_Pase_superF_clade-1"/>
</dbReference>
<dbReference type="EMBL" id="ANKC01001106">
    <property type="protein sequence ID" value="EPC71288.1"/>
    <property type="molecule type" value="Genomic_DNA"/>
</dbReference>
<protein>
    <submittedName>
        <fullName evidence="1">Phosphoglycerate mutase</fullName>
    </submittedName>
</protein>
<feature type="non-terminal residue" evidence="1">
    <location>
        <position position="31"/>
    </location>
</feature>
<gene>
    <name evidence="1" type="ORF">Lpp126_15574</name>
</gene>
<dbReference type="SUPFAM" id="SSF53254">
    <property type="entry name" value="Phosphoglycerate mutase-like"/>
    <property type="match status" value="1"/>
</dbReference>
<dbReference type="InterPro" id="IPR029033">
    <property type="entry name" value="His_PPase_superfam"/>
</dbReference>
<dbReference type="Proteomes" id="UP000014243">
    <property type="component" value="Unassembled WGS sequence"/>
</dbReference>
<accession>S2RVC0</accession>